<dbReference type="Pfam" id="PF08229">
    <property type="entry name" value="SHR3_chaperone"/>
    <property type="match status" value="1"/>
</dbReference>
<evidence type="ECO:0000256" key="2">
    <source>
        <dbReference type="SAM" id="Phobius"/>
    </source>
</evidence>
<feature type="region of interest" description="Disordered" evidence="1">
    <location>
        <begin position="165"/>
        <end position="223"/>
    </location>
</feature>
<keyword evidence="4" id="KW-1185">Reference proteome</keyword>
<accession>G4TEW0</accession>
<evidence type="ECO:0000256" key="1">
    <source>
        <dbReference type="SAM" id="MobiDB-lite"/>
    </source>
</evidence>
<dbReference type="SMART" id="SM00786">
    <property type="entry name" value="SHR3_chaperone"/>
    <property type="match status" value="1"/>
</dbReference>
<evidence type="ECO:0000313" key="4">
    <source>
        <dbReference type="Proteomes" id="UP000007148"/>
    </source>
</evidence>
<dbReference type="HOGENOM" id="CLU_080510_2_0_1"/>
<reference evidence="3 4" key="1">
    <citation type="journal article" date="2011" name="PLoS Pathog.">
        <title>Endophytic Life Strategies Decoded by Genome and Transcriptome Analyses of the Mutualistic Root Symbiont Piriformospora indica.</title>
        <authorList>
            <person name="Zuccaro A."/>
            <person name="Lahrmann U."/>
            <person name="Guldener U."/>
            <person name="Langen G."/>
            <person name="Pfiffi S."/>
            <person name="Biedenkopf D."/>
            <person name="Wong P."/>
            <person name="Samans B."/>
            <person name="Grimm C."/>
            <person name="Basiewicz M."/>
            <person name="Murat C."/>
            <person name="Martin F."/>
            <person name="Kogel K.H."/>
        </authorList>
    </citation>
    <scope>NUCLEOTIDE SEQUENCE [LARGE SCALE GENOMIC DNA]</scope>
    <source>
        <strain evidence="3 4">DSM 11827</strain>
    </source>
</reference>
<dbReference type="PANTHER" id="PTHR28228">
    <property type="entry name" value="SECRETORY COMPONENT PROTEIN SHR3"/>
    <property type="match status" value="1"/>
</dbReference>
<keyword evidence="2" id="KW-0812">Transmembrane</keyword>
<name>G4TEW0_SERID</name>
<feature type="compositionally biased region" description="Polar residues" evidence="1">
    <location>
        <begin position="191"/>
        <end position="207"/>
    </location>
</feature>
<dbReference type="EMBL" id="CAFZ01000065">
    <property type="protein sequence ID" value="CCA69817.1"/>
    <property type="molecule type" value="Genomic_DNA"/>
</dbReference>
<dbReference type="InParanoid" id="G4TEW0"/>
<sequence>MGVRVAVIVMSTSFLLGCLMTHWIADSQTLWKSPLTDAHLYTSAAYYSLLAKMSLGMAATLVSVVTIGFMALMLSALDGEAGNLMFDGASIFLYGSAAAIYVYSVLPTMSKYTNITPFAANLPRFPPALRQPTVELASSHLICAVALTGVIILQATRYWAEGEDDGDAAESHVDSSEKHWKRSSRPIEPTTPDTARQTRTRASQSPSARRKSPVKRKSVLPPK</sequence>
<dbReference type="OMA" id="GGRESNW"/>
<dbReference type="AlphaFoldDB" id="G4TEW0"/>
<feature type="compositionally biased region" description="Basic and acidic residues" evidence="1">
    <location>
        <begin position="169"/>
        <end position="178"/>
    </location>
</feature>
<dbReference type="GO" id="GO:0005789">
    <property type="term" value="C:endoplasmic reticulum membrane"/>
    <property type="evidence" value="ECO:0007669"/>
    <property type="project" value="TreeGrafter"/>
</dbReference>
<dbReference type="FunCoup" id="G4TEW0">
    <property type="interactions" value="72"/>
</dbReference>
<dbReference type="OrthoDB" id="5229808at2759"/>
<feature type="compositionally biased region" description="Basic residues" evidence="1">
    <location>
        <begin position="208"/>
        <end position="223"/>
    </location>
</feature>
<gene>
    <name evidence="3" type="ORF">PIIN_03758</name>
</gene>
<comment type="caution">
    <text evidence="3">The sequence shown here is derived from an EMBL/GenBank/DDBJ whole genome shotgun (WGS) entry which is preliminary data.</text>
</comment>
<proteinExistence type="predicted"/>
<feature type="transmembrane region" description="Helical" evidence="2">
    <location>
        <begin position="7"/>
        <end position="25"/>
    </location>
</feature>
<dbReference type="PROSITE" id="PS51257">
    <property type="entry name" value="PROKAR_LIPOPROTEIN"/>
    <property type="match status" value="1"/>
</dbReference>
<keyword evidence="2" id="KW-1133">Transmembrane helix</keyword>
<dbReference type="eggNOG" id="ENOG502S8K7">
    <property type="taxonomic scope" value="Eukaryota"/>
</dbReference>
<evidence type="ECO:0008006" key="5">
    <source>
        <dbReference type="Google" id="ProtNLM"/>
    </source>
</evidence>
<dbReference type="PANTHER" id="PTHR28228:SF1">
    <property type="entry name" value="SECRETORY COMPONENT PROTEIN SHR3"/>
    <property type="match status" value="1"/>
</dbReference>
<organism evidence="3 4">
    <name type="scientific">Serendipita indica (strain DSM 11827)</name>
    <name type="common">Root endophyte fungus</name>
    <name type="synonym">Piriformospora indica</name>
    <dbReference type="NCBI Taxonomy" id="1109443"/>
    <lineage>
        <taxon>Eukaryota</taxon>
        <taxon>Fungi</taxon>
        <taxon>Dikarya</taxon>
        <taxon>Basidiomycota</taxon>
        <taxon>Agaricomycotina</taxon>
        <taxon>Agaricomycetes</taxon>
        <taxon>Sebacinales</taxon>
        <taxon>Serendipitaceae</taxon>
        <taxon>Serendipita</taxon>
    </lineage>
</organism>
<feature type="transmembrane region" description="Helical" evidence="2">
    <location>
        <begin position="45"/>
        <end position="72"/>
    </location>
</feature>
<dbReference type="GO" id="GO:0051082">
    <property type="term" value="F:unfolded protein binding"/>
    <property type="evidence" value="ECO:0007669"/>
    <property type="project" value="TreeGrafter"/>
</dbReference>
<feature type="transmembrane region" description="Helical" evidence="2">
    <location>
        <begin position="136"/>
        <end position="153"/>
    </location>
</feature>
<feature type="transmembrane region" description="Helical" evidence="2">
    <location>
        <begin position="84"/>
        <end position="103"/>
    </location>
</feature>
<dbReference type="Proteomes" id="UP000007148">
    <property type="component" value="Unassembled WGS sequence"/>
</dbReference>
<dbReference type="InterPro" id="IPR013248">
    <property type="entry name" value="Psh3/Shr3"/>
</dbReference>
<keyword evidence="2" id="KW-0472">Membrane</keyword>
<evidence type="ECO:0000313" key="3">
    <source>
        <dbReference type="EMBL" id="CCA69817.1"/>
    </source>
</evidence>
<protein>
    <recommendedName>
        <fullName evidence="5">Shr3 amino acid permease chaperone</fullName>
    </recommendedName>
</protein>
<dbReference type="GO" id="GO:0006888">
    <property type="term" value="P:endoplasmic reticulum to Golgi vesicle-mediated transport"/>
    <property type="evidence" value="ECO:0007669"/>
    <property type="project" value="TreeGrafter"/>
</dbReference>